<dbReference type="PANTHER" id="PTHR31718:SF60">
    <property type="entry name" value="LIPOXYGENASE HOMOLOGY DOMAIN-CONTAINING PROTEIN 1"/>
    <property type="match status" value="1"/>
</dbReference>
<organism evidence="4 5">
    <name type="scientific">Hydra vulgaris</name>
    <name type="common">Hydra</name>
    <name type="synonym">Hydra attenuata</name>
    <dbReference type="NCBI Taxonomy" id="6087"/>
    <lineage>
        <taxon>Eukaryota</taxon>
        <taxon>Metazoa</taxon>
        <taxon>Cnidaria</taxon>
        <taxon>Hydrozoa</taxon>
        <taxon>Hydroidolina</taxon>
        <taxon>Anthoathecata</taxon>
        <taxon>Aplanulata</taxon>
        <taxon>Hydridae</taxon>
        <taxon>Hydra</taxon>
    </lineage>
</organism>
<dbReference type="SUPFAM" id="SSF49723">
    <property type="entry name" value="Lipase/lipooxygenase domain (PLAT/LH2 domain)"/>
    <property type="match status" value="1"/>
</dbReference>
<name>A0ABM4CZ84_HYDVU</name>
<feature type="chain" id="PRO_5045940225" evidence="2">
    <location>
        <begin position="23"/>
        <end position="155"/>
    </location>
</feature>
<keyword evidence="2" id="KW-0732">Signal</keyword>
<sequence length="155" mass="17803">METVLLLLIFTTSMVTLDLISGAKQRYDYTITLKTGRGLGAGTDSVFNLTFIGFEKNVTYFLDGEGSNLEAGSLDVFNFTDDILVYPINKMILQRIQKRGYDTKWYLNWLIVDVLDAGYIFSVNKWIRDDNAQGFTSFLNNCKDGFVRYQECRRL</sequence>
<dbReference type="PANTHER" id="PTHR31718">
    <property type="entry name" value="PLAT DOMAIN-CONTAINING PROTEIN"/>
    <property type="match status" value="1"/>
</dbReference>
<dbReference type="Pfam" id="PF01477">
    <property type="entry name" value="PLAT"/>
    <property type="match status" value="1"/>
</dbReference>
<dbReference type="InterPro" id="IPR036392">
    <property type="entry name" value="PLAT/LH2_dom_sf"/>
</dbReference>
<feature type="signal peptide" evidence="2">
    <location>
        <begin position="1"/>
        <end position="22"/>
    </location>
</feature>
<dbReference type="Proteomes" id="UP001652625">
    <property type="component" value="Chromosome 12"/>
</dbReference>
<accession>A0ABM4CZ84</accession>
<evidence type="ECO:0000313" key="4">
    <source>
        <dbReference type="Proteomes" id="UP001652625"/>
    </source>
</evidence>
<reference evidence="5" key="1">
    <citation type="submission" date="2025-08" db="UniProtKB">
        <authorList>
            <consortium name="RefSeq"/>
        </authorList>
    </citation>
    <scope>IDENTIFICATION</scope>
</reference>
<dbReference type="RefSeq" id="XP_065667274.1">
    <property type="nucleotide sequence ID" value="XM_065811202.1"/>
</dbReference>
<gene>
    <name evidence="5" type="primary">LOC100208756</name>
</gene>
<dbReference type="PROSITE" id="PS50095">
    <property type="entry name" value="PLAT"/>
    <property type="match status" value="1"/>
</dbReference>
<comment type="caution">
    <text evidence="1">Lacks conserved residue(s) required for the propagation of feature annotation.</text>
</comment>
<evidence type="ECO:0000313" key="5">
    <source>
        <dbReference type="RefSeq" id="XP_065667274.1"/>
    </source>
</evidence>
<dbReference type="GeneID" id="100208756"/>
<protein>
    <submittedName>
        <fullName evidence="5">Uncharacterized protein LOC100208756</fullName>
    </submittedName>
</protein>
<dbReference type="InterPro" id="IPR001024">
    <property type="entry name" value="PLAT/LH2_dom"/>
</dbReference>
<feature type="domain" description="PLAT" evidence="3">
    <location>
        <begin position="27"/>
        <end position="141"/>
    </location>
</feature>
<dbReference type="Gene3D" id="2.60.60.20">
    <property type="entry name" value="PLAT/LH2 domain"/>
    <property type="match status" value="1"/>
</dbReference>
<keyword evidence="4" id="KW-1185">Reference proteome</keyword>
<evidence type="ECO:0000256" key="2">
    <source>
        <dbReference type="SAM" id="SignalP"/>
    </source>
</evidence>
<proteinExistence type="predicted"/>
<evidence type="ECO:0000259" key="3">
    <source>
        <dbReference type="PROSITE" id="PS50095"/>
    </source>
</evidence>
<evidence type="ECO:0000256" key="1">
    <source>
        <dbReference type="PROSITE-ProRule" id="PRU00152"/>
    </source>
</evidence>